<name>A0A8H7U376_9APHY</name>
<dbReference type="GO" id="GO:0005886">
    <property type="term" value="C:plasma membrane"/>
    <property type="evidence" value="ECO:0007669"/>
    <property type="project" value="TreeGrafter"/>
</dbReference>
<evidence type="ECO:0000256" key="6">
    <source>
        <dbReference type="ARBA" id="ARBA00022989"/>
    </source>
</evidence>
<evidence type="ECO:0000313" key="14">
    <source>
        <dbReference type="Proteomes" id="UP000639403"/>
    </source>
</evidence>
<dbReference type="InterPro" id="IPR051410">
    <property type="entry name" value="Ferric/Cupric_Reductase"/>
</dbReference>
<gene>
    <name evidence="13" type="ORF">IEO21_03737</name>
</gene>
<keyword evidence="5" id="KW-0249">Electron transport</keyword>
<dbReference type="Gene3D" id="3.40.50.80">
    <property type="entry name" value="Nucleotide-binding domain of ferredoxin-NADP reductase (FNR) module"/>
    <property type="match status" value="1"/>
</dbReference>
<dbReference type="PANTHER" id="PTHR32361">
    <property type="entry name" value="FERRIC/CUPRIC REDUCTASE TRANSMEMBRANE COMPONENT"/>
    <property type="match status" value="1"/>
</dbReference>
<evidence type="ECO:0000256" key="11">
    <source>
        <dbReference type="SAM" id="Phobius"/>
    </source>
</evidence>
<evidence type="ECO:0000256" key="5">
    <source>
        <dbReference type="ARBA" id="ARBA00022982"/>
    </source>
</evidence>
<dbReference type="Proteomes" id="UP000639403">
    <property type="component" value="Unassembled WGS sequence"/>
</dbReference>
<dbReference type="GO" id="GO:0000293">
    <property type="term" value="F:ferric-chelate reductase activity"/>
    <property type="evidence" value="ECO:0007669"/>
    <property type="project" value="UniProtKB-ARBA"/>
</dbReference>
<dbReference type="Pfam" id="PF01794">
    <property type="entry name" value="Ferric_reduct"/>
    <property type="match status" value="1"/>
</dbReference>
<dbReference type="SFLD" id="SFLDS00052">
    <property type="entry name" value="Ferric_Reductase_Domain"/>
    <property type="match status" value="1"/>
</dbReference>
<evidence type="ECO:0000256" key="7">
    <source>
        <dbReference type="ARBA" id="ARBA00023002"/>
    </source>
</evidence>
<feature type="transmembrane region" description="Helical" evidence="11">
    <location>
        <begin position="182"/>
        <end position="199"/>
    </location>
</feature>
<keyword evidence="7" id="KW-0560">Oxidoreductase</keyword>
<dbReference type="SUPFAM" id="SSF52343">
    <property type="entry name" value="Ferredoxin reductase-like, C-terminal NADP-linked domain"/>
    <property type="match status" value="1"/>
</dbReference>
<organism evidence="13 14">
    <name type="scientific">Rhodonia placenta</name>
    <dbReference type="NCBI Taxonomy" id="104341"/>
    <lineage>
        <taxon>Eukaryota</taxon>
        <taxon>Fungi</taxon>
        <taxon>Dikarya</taxon>
        <taxon>Basidiomycota</taxon>
        <taxon>Agaricomycotina</taxon>
        <taxon>Agaricomycetes</taxon>
        <taxon>Polyporales</taxon>
        <taxon>Adustoporiaceae</taxon>
        <taxon>Rhodonia</taxon>
    </lineage>
</organism>
<keyword evidence="4 11" id="KW-0812">Transmembrane</keyword>
<dbReference type="GO" id="GO:0006826">
    <property type="term" value="P:iron ion transport"/>
    <property type="evidence" value="ECO:0007669"/>
    <property type="project" value="TreeGrafter"/>
</dbReference>
<reference evidence="13" key="1">
    <citation type="submission" date="2020-11" db="EMBL/GenBank/DDBJ databases">
        <authorList>
            <person name="Koelle M."/>
            <person name="Horta M.A.C."/>
            <person name="Nowrousian M."/>
            <person name="Ohm R.A."/>
            <person name="Benz P."/>
            <person name="Pilgard A."/>
        </authorList>
    </citation>
    <scope>NUCLEOTIDE SEQUENCE</scope>
    <source>
        <strain evidence="13">FPRL280</strain>
    </source>
</reference>
<feature type="transmembrane region" description="Helical" evidence="11">
    <location>
        <begin position="111"/>
        <end position="130"/>
    </location>
</feature>
<dbReference type="GO" id="GO:0006879">
    <property type="term" value="P:intracellular iron ion homeostasis"/>
    <property type="evidence" value="ECO:0007669"/>
    <property type="project" value="TreeGrafter"/>
</dbReference>
<evidence type="ECO:0000313" key="13">
    <source>
        <dbReference type="EMBL" id="KAF9816972.1"/>
    </source>
</evidence>
<evidence type="ECO:0000256" key="1">
    <source>
        <dbReference type="ARBA" id="ARBA00004141"/>
    </source>
</evidence>
<evidence type="ECO:0000256" key="2">
    <source>
        <dbReference type="ARBA" id="ARBA00006278"/>
    </source>
</evidence>
<accession>A0A8H7U376</accession>
<reference evidence="13" key="2">
    <citation type="journal article" name="Front. Microbiol.">
        <title>Degradative Capacity of Two Strains of Rhodonia placenta: From Phenotype to Genotype.</title>
        <authorList>
            <person name="Kolle M."/>
            <person name="Horta M.A.C."/>
            <person name="Nowrousian M."/>
            <person name="Ohm R.A."/>
            <person name="Benz J.P."/>
            <person name="Pilgard A."/>
        </authorList>
    </citation>
    <scope>NUCLEOTIDE SEQUENCE</scope>
    <source>
        <strain evidence="13">FPRL280</strain>
    </source>
</reference>
<evidence type="ECO:0000256" key="4">
    <source>
        <dbReference type="ARBA" id="ARBA00022692"/>
    </source>
</evidence>
<dbReference type="Pfam" id="PF08030">
    <property type="entry name" value="NAD_binding_6"/>
    <property type="match status" value="1"/>
</dbReference>
<feature type="transmembrane region" description="Helical" evidence="11">
    <location>
        <begin position="239"/>
        <end position="259"/>
    </location>
</feature>
<dbReference type="PANTHER" id="PTHR32361:SF9">
    <property type="entry name" value="FERRIC REDUCTASE TRANSMEMBRANE COMPONENT 3-RELATED"/>
    <property type="match status" value="1"/>
</dbReference>
<comment type="caution">
    <text evidence="13">The sequence shown here is derived from an EMBL/GenBank/DDBJ whole genome shotgun (WGS) entry which is preliminary data.</text>
</comment>
<protein>
    <recommendedName>
        <fullName evidence="12">FAD-binding FR-type domain-containing protein</fullName>
    </recommendedName>
</protein>
<proteinExistence type="inferred from homology"/>
<dbReference type="EMBL" id="JADOXO010000049">
    <property type="protein sequence ID" value="KAF9816972.1"/>
    <property type="molecule type" value="Genomic_DNA"/>
</dbReference>
<feature type="transmembrane region" description="Helical" evidence="11">
    <location>
        <begin position="142"/>
        <end position="162"/>
    </location>
</feature>
<keyword evidence="10" id="KW-0325">Glycoprotein</keyword>
<evidence type="ECO:0000256" key="8">
    <source>
        <dbReference type="ARBA" id="ARBA00023065"/>
    </source>
</evidence>
<dbReference type="SFLD" id="SFLDG01168">
    <property type="entry name" value="Ferric_reductase_subgroup_(FRE"/>
    <property type="match status" value="1"/>
</dbReference>
<dbReference type="AlphaFoldDB" id="A0A8H7U376"/>
<sequence length="591" mass="64260">MSFGTPPSLPTAAQQYNSYVVDPKWQRTFSTVWATAAGVAILVSLPSVILALRSGRLFRGFFGVSERIGGARYKPVASPETSPVQGRRRISAIVEMLASLSWWSLPAIELTLGQMLLIAGYLVLLLICITRDVSLITYPNRGGFMSLAQFPVVFLFATKNSIMSLLLGPGNGYERLNYIHRWAGRGMLIGALIHGSLWIRNHLVYNIPIIGQQKETSGVAALGVLCGLFLTSLRPVRRYLYQAFFVTHILGYVAFFVTICYHTPYAPPWIFPPLAFYGLDILLRMFRYRVKDATLVPVDSNMTLIHVHDCHEGWQTGQHVRLRVFFSGRIFESHPLTIVNAPSSTSSVSSGSLILAARVKGDWTRALNDYALRERASLKGNEKGAPDGVPVHVMLDGPYGGCSVDLGRYESAMLLAGGSGASFTLSLLDDIVTRCVKLGRPGGEKTTRIEFVWCVRSYGCIDWYAPILMDLAHTVANTSLDLHISIFVTCLCNPEAVPPIPNSDICILRPSVATLLQELVTPPSDNGADDNDGNSSLKAKLNWSGLGGGVAVCAAGPESLTTETRNAAAKLALTRGLEIGGVGLHTETFAV</sequence>
<dbReference type="InterPro" id="IPR017927">
    <property type="entry name" value="FAD-bd_FR_type"/>
</dbReference>
<dbReference type="InterPro" id="IPR013121">
    <property type="entry name" value="Fe_red_NAD-bd_6"/>
</dbReference>
<comment type="similarity">
    <text evidence="2">Belongs to the ferric reductase (FRE) family.</text>
</comment>
<dbReference type="Pfam" id="PF08022">
    <property type="entry name" value="FAD_binding_8"/>
    <property type="match status" value="1"/>
</dbReference>
<keyword evidence="9 11" id="KW-0472">Membrane</keyword>
<feature type="domain" description="FAD-binding FR-type" evidence="12">
    <location>
        <begin position="283"/>
        <end position="405"/>
    </location>
</feature>
<dbReference type="CDD" id="cd06186">
    <property type="entry name" value="NOX_Duox_like_FAD_NADP"/>
    <property type="match status" value="1"/>
</dbReference>
<keyword evidence="8" id="KW-0406">Ion transport</keyword>
<dbReference type="PROSITE" id="PS51384">
    <property type="entry name" value="FAD_FR"/>
    <property type="match status" value="1"/>
</dbReference>
<comment type="subcellular location">
    <subcellularLocation>
        <location evidence="1">Membrane</location>
        <topology evidence="1">Multi-pass membrane protein</topology>
    </subcellularLocation>
</comment>
<keyword evidence="6 11" id="KW-1133">Transmembrane helix</keyword>
<dbReference type="GO" id="GO:0015677">
    <property type="term" value="P:copper ion import"/>
    <property type="evidence" value="ECO:0007669"/>
    <property type="project" value="TreeGrafter"/>
</dbReference>
<evidence type="ECO:0000256" key="9">
    <source>
        <dbReference type="ARBA" id="ARBA00023136"/>
    </source>
</evidence>
<dbReference type="InterPro" id="IPR039261">
    <property type="entry name" value="FNR_nucleotide-bd"/>
</dbReference>
<feature type="transmembrane region" description="Helical" evidence="11">
    <location>
        <begin position="32"/>
        <end position="52"/>
    </location>
</feature>
<evidence type="ECO:0000256" key="3">
    <source>
        <dbReference type="ARBA" id="ARBA00022448"/>
    </source>
</evidence>
<keyword evidence="3" id="KW-0813">Transport</keyword>
<dbReference type="InterPro" id="IPR013130">
    <property type="entry name" value="Fe3_Rdtase_TM_dom"/>
</dbReference>
<evidence type="ECO:0000256" key="10">
    <source>
        <dbReference type="ARBA" id="ARBA00023180"/>
    </source>
</evidence>
<dbReference type="InterPro" id="IPR013112">
    <property type="entry name" value="FAD-bd_8"/>
</dbReference>
<evidence type="ECO:0000259" key="12">
    <source>
        <dbReference type="PROSITE" id="PS51384"/>
    </source>
</evidence>